<evidence type="ECO:0000313" key="2">
    <source>
        <dbReference type="EMBL" id="MBR8672648.1"/>
    </source>
</evidence>
<accession>A0A941JSK9</accession>
<dbReference type="EMBL" id="JAGTPX010000053">
    <property type="protein sequence ID" value="MBR8672648.1"/>
    <property type="molecule type" value="Genomic_DNA"/>
</dbReference>
<reference evidence="1" key="1">
    <citation type="submission" date="2021-04" db="EMBL/GenBank/DDBJ databases">
        <title>Genomic analysis of electroactive and textile dye degrading Bacillus circulans strain: DC10 isolated from constructed wetland-microbial fuel cells treating textile dye wastewaters.</title>
        <authorList>
            <person name="Patel D.U."/>
            <person name="Desai C.R."/>
        </authorList>
    </citation>
    <scope>NUCLEOTIDE SEQUENCE</scope>
    <source>
        <strain evidence="1">DC10</strain>
    </source>
</reference>
<name>A0A941JSK9_NIACI</name>
<organism evidence="1">
    <name type="scientific">Niallia circulans</name>
    <name type="common">Bacillus circulans</name>
    <dbReference type="NCBI Taxonomy" id="1397"/>
    <lineage>
        <taxon>Bacteria</taxon>
        <taxon>Bacillati</taxon>
        <taxon>Bacillota</taxon>
        <taxon>Bacilli</taxon>
        <taxon>Bacillales</taxon>
        <taxon>Bacillaceae</taxon>
        <taxon>Niallia</taxon>
    </lineage>
</organism>
<dbReference type="EMBL" id="JAGTPX010000033">
    <property type="protein sequence ID" value="MBR8672117.1"/>
    <property type="molecule type" value="Genomic_DNA"/>
</dbReference>
<dbReference type="AlphaFoldDB" id="A0A941JSK9"/>
<comment type="caution">
    <text evidence="1">The sequence shown here is derived from an EMBL/GenBank/DDBJ whole genome shotgun (WGS) entry which is preliminary data.</text>
</comment>
<protein>
    <submittedName>
        <fullName evidence="1">Uncharacterized protein</fullName>
    </submittedName>
</protein>
<proteinExistence type="predicted"/>
<gene>
    <name evidence="1" type="ORF">KD144_21500</name>
    <name evidence="2" type="ORF">KD144_24235</name>
</gene>
<evidence type="ECO:0000313" key="1">
    <source>
        <dbReference type="EMBL" id="MBR8672117.1"/>
    </source>
</evidence>
<sequence length="71" mass="8166">MRTLRITKQEGEFIIEHVNSFGHGTKRFFITENGLKEGLNAYAPIIGQYELEVSDNLWTLVLNYVSSSNFQ</sequence>